<dbReference type="SUPFAM" id="SSF52317">
    <property type="entry name" value="Class I glutamine amidotransferase-like"/>
    <property type="match status" value="1"/>
</dbReference>
<dbReference type="InterPro" id="IPR029062">
    <property type="entry name" value="Class_I_gatase-like"/>
</dbReference>
<proteinExistence type="predicted"/>
<feature type="domain" description="Biotin-protein ligase N-terminal" evidence="1">
    <location>
        <begin position="1"/>
        <end position="165"/>
    </location>
</feature>
<protein>
    <recommendedName>
        <fullName evidence="1">Biotin-protein ligase N-terminal domain-containing protein</fullName>
    </recommendedName>
</protein>
<gene>
    <name evidence="2" type="ORF">ROZALSC1DRAFT_20342</name>
</gene>
<name>A0A4P9YRF9_ROZAC</name>
<dbReference type="Pfam" id="PF09825">
    <property type="entry name" value="BPL_N"/>
    <property type="match status" value="1"/>
</dbReference>
<dbReference type="CDD" id="cd03144">
    <property type="entry name" value="GATase1_ScBLP_like"/>
    <property type="match status" value="1"/>
</dbReference>
<sequence length="275" mass="31512">MNVLVYDDFGVSTNSLKHTLYSLKKYLSQKYDVHTVNAKQLCDEPWQDNCACLVIPGGEDKFYQSKLHPVATEKIRNYVFQGGRYFGVCAGAYFASDQIEFERDTSNSVIGERNLKFFKGKAIGCLNEGFEYKKESGMMQALVSSPLGHHFYAYYNGGCYFSPWQDLVSSSVNISREICLALFFNTFEELYYEMITTGFPFKLYESYWLHSNQQVTLNEFNQDKFFIKGIDKDGFLICEKIGGLLEVLPGWKNETVLLGPDGNSFDMMKGLIKRK</sequence>
<dbReference type="Proteomes" id="UP000281549">
    <property type="component" value="Unassembled WGS sequence"/>
</dbReference>
<evidence type="ECO:0000313" key="3">
    <source>
        <dbReference type="Proteomes" id="UP000281549"/>
    </source>
</evidence>
<dbReference type="GO" id="GO:0005737">
    <property type="term" value="C:cytoplasm"/>
    <property type="evidence" value="ECO:0007669"/>
    <property type="project" value="TreeGrafter"/>
</dbReference>
<dbReference type="GO" id="GO:0004077">
    <property type="term" value="F:biotin--[biotin carboxyl-carrier protein] ligase activity"/>
    <property type="evidence" value="ECO:0007669"/>
    <property type="project" value="TreeGrafter"/>
</dbReference>
<dbReference type="AlphaFoldDB" id="A0A4P9YRF9"/>
<dbReference type="PANTHER" id="PTHR12835">
    <property type="entry name" value="BIOTIN PROTEIN LIGASE"/>
    <property type="match status" value="1"/>
</dbReference>
<organism evidence="2 3">
    <name type="scientific">Rozella allomycis (strain CSF55)</name>
    <dbReference type="NCBI Taxonomy" id="988480"/>
    <lineage>
        <taxon>Eukaryota</taxon>
        <taxon>Fungi</taxon>
        <taxon>Fungi incertae sedis</taxon>
        <taxon>Cryptomycota</taxon>
        <taxon>Cryptomycota incertae sedis</taxon>
        <taxon>Rozella</taxon>
    </lineage>
</organism>
<reference evidence="3" key="1">
    <citation type="journal article" date="2018" name="Nat. Microbiol.">
        <title>Leveraging single-cell genomics to expand the fungal tree of life.</title>
        <authorList>
            <person name="Ahrendt S.R."/>
            <person name="Quandt C.A."/>
            <person name="Ciobanu D."/>
            <person name="Clum A."/>
            <person name="Salamov A."/>
            <person name="Andreopoulos B."/>
            <person name="Cheng J.F."/>
            <person name="Woyke T."/>
            <person name="Pelin A."/>
            <person name="Henrissat B."/>
            <person name="Reynolds N.K."/>
            <person name="Benny G.L."/>
            <person name="Smith M.E."/>
            <person name="James T.Y."/>
            <person name="Grigoriev I.V."/>
        </authorList>
    </citation>
    <scope>NUCLEOTIDE SEQUENCE [LARGE SCALE GENOMIC DNA]</scope>
    <source>
        <strain evidence="3">CSF55</strain>
    </source>
</reference>
<evidence type="ECO:0000313" key="2">
    <source>
        <dbReference type="EMBL" id="RKP21661.1"/>
    </source>
</evidence>
<accession>A0A4P9YRF9</accession>
<dbReference type="EMBL" id="ML004938">
    <property type="protein sequence ID" value="RKP21661.1"/>
    <property type="molecule type" value="Genomic_DNA"/>
</dbReference>
<dbReference type="Gene3D" id="3.40.50.880">
    <property type="match status" value="1"/>
</dbReference>
<evidence type="ECO:0000259" key="1">
    <source>
        <dbReference type="Pfam" id="PF09825"/>
    </source>
</evidence>
<dbReference type="InterPro" id="IPR019197">
    <property type="entry name" value="Biotin-prot_ligase_N"/>
</dbReference>
<dbReference type="PANTHER" id="PTHR12835:SF5">
    <property type="entry name" value="BIOTIN--PROTEIN LIGASE"/>
    <property type="match status" value="1"/>
</dbReference>